<dbReference type="NCBIfam" id="TIGR02868">
    <property type="entry name" value="CydC"/>
    <property type="match status" value="1"/>
</dbReference>
<evidence type="ECO:0000256" key="2">
    <source>
        <dbReference type="ARBA" id="ARBA00022692"/>
    </source>
</evidence>
<keyword evidence="6 7" id="KW-0472">Membrane</keyword>
<feature type="transmembrane region" description="Helical" evidence="7">
    <location>
        <begin position="12"/>
        <end position="42"/>
    </location>
</feature>
<evidence type="ECO:0000256" key="7">
    <source>
        <dbReference type="SAM" id="Phobius"/>
    </source>
</evidence>
<evidence type="ECO:0000259" key="9">
    <source>
        <dbReference type="PROSITE" id="PS50929"/>
    </source>
</evidence>
<accession>A0A378NP16</accession>
<dbReference type="GO" id="GO:0005886">
    <property type="term" value="C:plasma membrane"/>
    <property type="evidence" value="ECO:0007669"/>
    <property type="project" value="UniProtKB-SubCell"/>
</dbReference>
<feature type="transmembrane region" description="Helical" evidence="7">
    <location>
        <begin position="266"/>
        <end position="290"/>
    </location>
</feature>
<keyword evidence="3" id="KW-0547">Nucleotide-binding</keyword>
<feature type="transmembrane region" description="Helical" evidence="7">
    <location>
        <begin position="238"/>
        <end position="260"/>
    </location>
</feature>
<dbReference type="SUPFAM" id="SSF52540">
    <property type="entry name" value="P-loop containing nucleoside triphosphate hydrolases"/>
    <property type="match status" value="1"/>
</dbReference>
<gene>
    <name evidence="10" type="ORF">NCTC10571_00229</name>
</gene>
<feature type="domain" description="ABC transporter" evidence="8">
    <location>
        <begin position="328"/>
        <end position="565"/>
    </location>
</feature>
<protein>
    <submittedName>
        <fullName evidence="10">Probable ABC transporter ATP-binding protein HI_0664</fullName>
    </submittedName>
</protein>
<sequence length="570" mass="66316">MVQILSNMIRPVVWSLLLAILVGTISTLSSISLMGLSAWLIASAALQPPLYVLSLAIVGVRFCGVMRAVFRYLERYFTHKVGFSLFTSFRVFVLIKIIKALPFKQQTENGDAFDLIVNAVDNLRDSFLRFFLPPIITTISVFILSIWFFLYSYDLMILLISSWLIFMIVIPYMTWRRYLKLKKHKFLLTQEIIEFYEGNRELSFYNYDKYRLKNINHSIEQYQQYQQNLFKLKLKVNLCSEFIMGAYLVICLAISIYLVNTQDFNPIMAITIILTYQAVLEVLAMMPSLIEHFDEASKRWQDLAIFMQEKKFIANANNEVKNENQEDKQSKDVQLLLKDLAYGYDKVLLRDINLSIKKGNKTLIVGTSGCGKSTLFYVLMRLLYPLKGNIFIQGKNYDDLAEKSIREHFAVAFQEHHIFNLSIRDNFKMLYEDITDEEIYKSLENVYLLDFVKQVGLDYIVGNDGNKLSGGQKHRLQLAICLAKQKDIILLDEPTAGLDIKTTNNICSQLMEKYQKQTMIVTSHDISLLRFFDDIIICGEEQIIEQGNIKKLLLREDSYLHKLIRYENFI</sequence>
<evidence type="ECO:0000256" key="5">
    <source>
        <dbReference type="ARBA" id="ARBA00022989"/>
    </source>
</evidence>
<dbReference type="GO" id="GO:0034775">
    <property type="term" value="P:glutathione transmembrane transport"/>
    <property type="evidence" value="ECO:0007669"/>
    <property type="project" value="InterPro"/>
</dbReference>
<dbReference type="Pfam" id="PF00005">
    <property type="entry name" value="ABC_tran"/>
    <property type="match status" value="1"/>
</dbReference>
<proteinExistence type="predicted"/>
<dbReference type="GO" id="GO:0034040">
    <property type="term" value="F:ATPase-coupled lipid transmembrane transporter activity"/>
    <property type="evidence" value="ECO:0007669"/>
    <property type="project" value="TreeGrafter"/>
</dbReference>
<keyword evidence="4 10" id="KW-0067">ATP-binding</keyword>
<dbReference type="InterPro" id="IPR014223">
    <property type="entry name" value="ABC_CydC/D"/>
</dbReference>
<evidence type="ECO:0000256" key="6">
    <source>
        <dbReference type="ARBA" id="ARBA00023136"/>
    </source>
</evidence>
<dbReference type="Gene3D" id="1.20.1560.10">
    <property type="entry name" value="ABC transporter type 1, transmembrane domain"/>
    <property type="match status" value="1"/>
</dbReference>
<name>A0A378NP16_9FIRM</name>
<evidence type="ECO:0000256" key="4">
    <source>
        <dbReference type="ARBA" id="ARBA00022840"/>
    </source>
</evidence>
<reference evidence="10 11" key="1">
    <citation type="submission" date="2018-06" db="EMBL/GenBank/DDBJ databases">
        <authorList>
            <consortium name="Pathogen Informatics"/>
            <person name="Doyle S."/>
        </authorList>
    </citation>
    <scope>NUCLEOTIDE SEQUENCE [LARGE SCALE GENOMIC DNA]</scope>
    <source>
        <strain evidence="10 11">NCTC10571</strain>
    </source>
</reference>
<comment type="subcellular location">
    <subcellularLocation>
        <location evidence="1">Cell membrane</location>
        <topology evidence="1">Multi-pass membrane protein</topology>
    </subcellularLocation>
</comment>
<dbReference type="Proteomes" id="UP000255234">
    <property type="component" value="Unassembled WGS sequence"/>
</dbReference>
<feature type="transmembrane region" description="Helical" evidence="7">
    <location>
        <begin position="156"/>
        <end position="175"/>
    </location>
</feature>
<dbReference type="GO" id="GO:0045454">
    <property type="term" value="P:cell redox homeostasis"/>
    <property type="evidence" value="ECO:0007669"/>
    <property type="project" value="InterPro"/>
</dbReference>
<dbReference type="PANTHER" id="PTHR24221:SF653">
    <property type="entry name" value="TRANSPORT ATP-BINDING PROTEIN CYDC"/>
    <property type="match status" value="1"/>
</dbReference>
<dbReference type="InterPro" id="IPR003439">
    <property type="entry name" value="ABC_transporter-like_ATP-bd"/>
</dbReference>
<dbReference type="GO" id="GO:0005524">
    <property type="term" value="F:ATP binding"/>
    <property type="evidence" value="ECO:0007669"/>
    <property type="project" value="UniProtKB-KW"/>
</dbReference>
<dbReference type="InterPro" id="IPR011527">
    <property type="entry name" value="ABC1_TM_dom"/>
</dbReference>
<dbReference type="InterPro" id="IPR036640">
    <property type="entry name" value="ABC1_TM_sf"/>
</dbReference>
<evidence type="ECO:0000256" key="3">
    <source>
        <dbReference type="ARBA" id="ARBA00022741"/>
    </source>
</evidence>
<dbReference type="PANTHER" id="PTHR24221">
    <property type="entry name" value="ATP-BINDING CASSETTE SUB-FAMILY B"/>
    <property type="match status" value="1"/>
</dbReference>
<feature type="domain" description="ABC transmembrane type-1" evidence="9">
    <location>
        <begin position="17"/>
        <end position="295"/>
    </location>
</feature>
<dbReference type="EMBL" id="UGPP01000001">
    <property type="protein sequence ID" value="STY70122.1"/>
    <property type="molecule type" value="Genomic_DNA"/>
</dbReference>
<dbReference type="GO" id="GO:0140359">
    <property type="term" value="F:ABC-type transporter activity"/>
    <property type="evidence" value="ECO:0007669"/>
    <property type="project" value="InterPro"/>
</dbReference>
<dbReference type="RefSeq" id="WP_115150879.1">
    <property type="nucleotide sequence ID" value="NZ_UGPP01000001.1"/>
</dbReference>
<dbReference type="InterPro" id="IPR003593">
    <property type="entry name" value="AAA+_ATPase"/>
</dbReference>
<evidence type="ECO:0000256" key="1">
    <source>
        <dbReference type="ARBA" id="ARBA00004651"/>
    </source>
</evidence>
<dbReference type="PROSITE" id="PS50929">
    <property type="entry name" value="ABC_TM1F"/>
    <property type="match status" value="1"/>
</dbReference>
<feature type="transmembrane region" description="Helical" evidence="7">
    <location>
        <begin position="130"/>
        <end position="150"/>
    </location>
</feature>
<evidence type="ECO:0000313" key="11">
    <source>
        <dbReference type="Proteomes" id="UP000255234"/>
    </source>
</evidence>
<keyword evidence="2 7" id="KW-0812">Transmembrane</keyword>
<feature type="transmembrane region" description="Helical" evidence="7">
    <location>
        <begin position="48"/>
        <end position="70"/>
    </location>
</feature>
<keyword evidence="5 7" id="KW-1133">Transmembrane helix</keyword>
<evidence type="ECO:0000259" key="8">
    <source>
        <dbReference type="PROSITE" id="PS50893"/>
    </source>
</evidence>
<dbReference type="SMART" id="SM00382">
    <property type="entry name" value="AAA"/>
    <property type="match status" value="1"/>
</dbReference>
<dbReference type="Pfam" id="PF00664">
    <property type="entry name" value="ABC_membrane"/>
    <property type="match status" value="1"/>
</dbReference>
<dbReference type="Gene3D" id="3.40.50.300">
    <property type="entry name" value="P-loop containing nucleotide triphosphate hydrolases"/>
    <property type="match status" value="1"/>
</dbReference>
<dbReference type="AlphaFoldDB" id="A0A378NP16"/>
<dbReference type="PROSITE" id="PS50893">
    <property type="entry name" value="ABC_TRANSPORTER_2"/>
    <property type="match status" value="1"/>
</dbReference>
<organism evidence="10 11">
    <name type="scientific">Megamonas hypermegale</name>
    <dbReference type="NCBI Taxonomy" id="158847"/>
    <lineage>
        <taxon>Bacteria</taxon>
        <taxon>Bacillati</taxon>
        <taxon>Bacillota</taxon>
        <taxon>Negativicutes</taxon>
        <taxon>Selenomonadales</taxon>
        <taxon>Selenomonadaceae</taxon>
        <taxon>Megamonas</taxon>
    </lineage>
</organism>
<dbReference type="InterPro" id="IPR027417">
    <property type="entry name" value="P-loop_NTPase"/>
</dbReference>
<dbReference type="GO" id="GO:0016887">
    <property type="term" value="F:ATP hydrolysis activity"/>
    <property type="evidence" value="ECO:0007669"/>
    <property type="project" value="InterPro"/>
</dbReference>
<dbReference type="SUPFAM" id="SSF90123">
    <property type="entry name" value="ABC transporter transmembrane region"/>
    <property type="match status" value="1"/>
</dbReference>
<evidence type="ECO:0000313" key="10">
    <source>
        <dbReference type="EMBL" id="STY70122.1"/>
    </source>
</evidence>
<dbReference type="InterPro" id="IPR039421">
    <property type="entry name" value="Type_1_exporter"/>
</dbReference>